<evidence type="ECO:0000256" key="3">
    <source>
        <dbReference type="SAM" id="MobiDB-lite"/>
    </source>
</evidence>
<dbReference type="SUPFAM" id="SSF56801">
    <property type="entry name" value="Acetyl-CoA synthetase-like"/>
    <property type="match status" value="1"/>
</dbReference>
<dbReference type="Proteomes" id="UP000245207">
    <property type="component" value="Unassembled WGS sequence"/>
</dbReference>
<comment type="caution">
    <text evidence="5">The sequence shown here is derived from an EMBL/GenBank/DDBJ whole genome shotgun (WGS) entry which is preliminary data.</text>
</comment>
<dbReference type="OrthoDB" id="10253869at2759"/>
<keyword evidence="6" id="KW-1185">Reference proteome</keyword>
<organism evidence="5 6">
    <name type="scientific">Artemisia annua</name>
    <name type="common">Sweet wormwood</name>
    <dbReference type="NCBI Taxonomy" id="35608"/>
    <lineage>
        <taxon>Eukaryota</taxon>
        <taxon>Viridiplantae</taxon>
        <taxon>Streptophyta</taxon>
        <taxon>Embryophyta</taxon>
        <taxon>Tracheophyta</taxon>
        <taxon>Spermatophyta</taxon>
        <taxon>Magnoliopsida</taxon>
        <taxon>eudicotyledons</taxon>
        <taxon>Gunneridae</taxon>
        <taxon>Pentapetalae</taxon>
        <taxon>asterids</taxon>
        <taxon>campanulids</taxon>
        <taxon>Asterales</taxon>
        <taxon>Asteraceae</taxon>
        <taxon>Asteroideae</taxon>
        <taxon>Anthemideae</taxon>
        <taxon>Artemisiinae</taxon>
        <taxon>Artemisia</taxon>
    </lineage>
</organism>
<dbReference type="EMBL" id="PKPP01003470">
    <property type="protein sequence ID" value="PWA69299.1"/>
    <property type="molecule type" value="Genomic_DNA"/>
</dbReference>
<evidence type="ECO:0000313" key="6">
    <source>
        <dbReference type="Proteomes" id="UP000245207"/>
    </source>
</evidence>
<evidence type="ECO:0000256" key="2">
    <source>
        <dbReference type="SAM" id="Coils"/>
    </source>
</evidence>
<dbReference type="PANTHER" id="PTHR24096">
    <property type="entry name" value="LONG-CHAIN-FATTY-ACID--COA LIGASE"/>
    <property type="match status" value="1"/>
</dbReference>
<evidence type="ECO:0000259" key="4">
    <source>
        <dbReference type="Pfam" id="PF00501"/>
    </source>
</evidence>
<dbReference type="PANTHER" id="PTHR24096:SF417">
    <property type="entry name" value="AMP-DEPENDENT SYNTHETASE_LIGASE"/>
    <property type="match status" value="1"/>
</dbReference>
<protein>
    <submittedName>
        <fullName evidence="5">AMP-dependent synthetase/ligase, AMP-binding enzyme C-terminal domain protein</fullName>
    </submittedName>
</protein>
<evidence type="ECO:0000313" key="5">
    <source>
        <dbReference type="EMBL" id="PWA69299.1"/>
    </source>
</evidence>
<proteinExistence type="predicted"/>
<accession>A0A2U1N725</accession>
<sequence>MDQAGLYLISSGSNRKNLRVLLIQTNDVSRCLKLGIGKENRTFIIEGTPWIGLTNNENTYGLNMSGLPSLGFETILNVKFAAPKSIVLNSSTFLAFALKVNNIDGHAGDASELEIEVVDAESPKSIHSEAENKSDLPDGPRDSESSVIDQILSTGSGGLTKDLDDSSDAGQQQSKEAKVYSIYSSNVTNFLWHHHGVSWLMLFLSVGAFGLQRSVEKPKGPLKVLQPKLQVCTIYSRWMGLLSLVPLKALEEDIKVMNKKQRRLQKQNKKFKGQLKFMIGEINRLSRLHAQTNLHILQGSLGEFYDEYCHHTLTVSQISHRTDCLHLSILAQVQVTRGDKMLQLGNAMVVMNRFELEEVLEAMERFKVTHLYTAPPVVMAMVKRKEVAGRLDVSALREIASGAAPLGKDVIDECSKVFPQAMILQVAPAKLEGLLVTHPGIMDAAELEGLLVTYPGNSL</sequence>
<dbReference type="Gene3D" id="3.40.50.980">
    <property type="match status" value="1"/>
</dbReference>
<keyword evidence="1 5" id="KW-0436">Ligase</keyword>
<gene>
    <name evidence="5" type="ORF">CTI12_AA299540</name>
</gene>
<evidence type="ECO:0000256" key="1">
    <source>
        <dbReference type="ARBA" id="ARBA00022598"/>
    </source>
</evidence>
<feature type="compositionally biased region" description="Basic and acidic residues" evidence="3">
    <location>
        <begin position="121"/>
        <end position="144"/>
    </location>
</feature>
<dbReference type="Pfam" id="PF00501">
    <property type="entry name" value="AMP-binding"/>
    <property type="match status" value="1"/>
</dbReference>
<feature type="domain" description="AMP-dependent synthetase/ligase" evidence="4">
    <location>
        <begin position="341"/>
        <end position="424"/>
    </location>
</feature>
<dbReference type="InterPro" id="IPR000873">
    <property type="entry name" value="AMP-dep_synth/lig_dom"/>
</dbReference>
<dbReference type="STRING" id="35608.A0A2U1N725"/>
<dbReference type="GO" id="GO:0016405">
    <property type="term" value="F:CoA-ligase activity"/>
    <property type="evidence" value="ECO:0007669"/>
    <property type="project" value="TreeGrafter"/>
</dbReference>
<feature type="region of interest" description="Disordered" evidence="3">
    <location>
        <begin position="121"/>
        <end position="145"/>
    </location>
</feature>
<keyword evidence="2" id="KW-0175">Coiled coil</keyword>
<name>A0A2U1N725_ARTAN</name>
<dbReference type="AlphaFoldDB" id="A0A2U1N725"/>
<feature type="coiled-coil region" evidence="2">
    <location>
        <begin position="247"/>
        <end position="274"/>
    </location>
</feature>
<reference evidence="5 6" key="1">
    <citation type="journal article" date="2018" name="Mol. Plant">
        <title>The genome of Artemisia annua provides insight into the evolution of Asteraceae family and artemisinin biosynthesis.</title>
        <authorList>
            <person name="Shen Q."/>
            <person name="Zhang L."/>
            <person name="Liao Z."/>
            <person name="Wang S."/>
            <person name="Yan T."/>
            <person name="Shi P."/>
            <person name="Liu M."/>
            <person name="Fu X."/>
            <person name="Pan Q."/>
            <person name="Wang Y."/>
            <person name="Lv Z."/>
            <person name="Lu X."/>
            <person name="Zhang F."/>
            <person name="Jiang W."/>
            <person name="Ma Y."/>
            <person name="Chen M."/>
            <person name="Hao X."/>
            <person name="Li L."/>
            <person name="Tang Y."/>
            <person name="Lv G."/>
            <person name="Zhou Y."/>
            <person name="Sun X."/>
            <person name="Brodelius P.E."/>
            <person name="Rose J.K.C."/>
            <person name="Tang K."/>
        </authorList>
    </citation>
    <scope>NUCLEOTIDE SEQUENCE [LARGE SCALE GENOMIC DNA]</scope>
    <source>
        <strain evidence="6">cv. Huhao1</strain>
        <tissue evidence="5">Leaf</tissue>
    </source>
</reference>